<protein>
    <submittedName>
        <fullName evidence="6">Uncharacterized protein</fullName>
    </submittedName>
</protein>
<dbReference type="Pfam" id="PF02297">
    <property type="entry name" value="COX6B"/>
    <property type="match status" value="1"/>
</dbReference>
<accession>A0A2N5UJC8</accession>
<dbReference type="PANTHER" id="PTHR47677:SF1">
    <property type="entry name" value="CYTOCHROME C OXIDASE ASSEMBLY FACTOR 6"/>
    <property type="match status" value="1"/>
</dbReference>
<comment type="caution">
    <text evidence="6">The sequence shown here is derived from an EMBL/GenBank/DDBJ whole genome shotgun (WGS) entry which is preliminary data.</text>
</comment>
<gene>
    <name evidence="6" type="ORF">PCASD_05762</name>
</gene>
<comment type="subcellular location">
    <subcellularLocation>
        <location evidence="1">Mitochondrion</location>
    </subcellularLocation>
</comment>
<dbReference type="InterPro" id="IPR048281">
    <property type="entry name" value="COA6_fun"/>
</dbReference>
<keyword evidence="3" id="KW-0496">Mitochondrion</keyword>
<dbReference type="InterPro" id="IPR048280">
    <property type="entry name" value="COX6B-like"/>
</dbReference>
<evidence type="ECO:0000256" key="4">
    <source>
        <dbReference type="ARBA" id="ARBA00023157"/>
    </source>
</evidence>
<sequence length="111" mass="12543">MLFSSSEPPSQPAPPSRTSRAQCWAARDTYFGCLERHHRTQQQQQQQQQPLHRTPALYVPGDEPAAVCTTERDGYHSLCMKSWVEHFNKRVVNQQRAAATQAALSSPSRPP</sequence>
<comment type="similarity">
    <text evidence="2">Belongs to the cytochrome c oxidase subunit 6B family.</text>
</comment>
<reference evidence="6 7" key="1">
    <citation type="submission" date="2017-11" db="EMBL/GenBank/DDBJ databases">
        <title>De novo assembly and phasing of dikaryotic genomes from two isolates of Puccinia coronata f. sp. avenae, the causal agent of oat crown rust.</title>
        <authorList>
            <person name="Miller M.E."/>
            <person name="Zhang Y."/>
            <person name="Omidvar V."/>
            <person name="Sperschneider J."/>
            <person name="Schwessinger B."/>
            <person name="Raley C."/>
            <person name="Palmer J.M."/>
            <person name="Garnica D."/>
            <person name="Upadhyaya N."/>
            <person name="Rathjen J."/>
            <person name="Taylor J.M."/>
            <person name="Park R.F."/>
            <person name="Dodds P.N."/>
            <person name="Hirsch C.D."/>
            <person name="Kianian S.F."/>
            <person name="Figueroa M."/>
        </authorList>
    </citation>
    <scope>NUCLEOTIDE SEQUENCE [LARGE SCALE GENOMIC DNA]</scope>
    <source>
        <strain evidence="6">12SD80</strain>
    </source>
</reference>
<evidence type="ECO:0000313" key="6">
    <source>
        <dbReference type="EMBL" id="PLW37860.1"/>
    </source>
</evidence>
<evidence type="ECO:0000256" key="1">
    <source>
        <dbReference type="ARBA" id="ARBA00004173"/>
    </source>
</evidence>
<dbReference type="SUPFAM" id="SSF47694">
    <property type="entry name" value="Cytochrome c oxidase subunit h"/>
    <property type="match status" value="1"/>
</dbReference>
<evidence type="ECO:0000256" key="5">
    <source>
        <dbReference type="SAM" id="MobiDB-lite"/>
    </source>
</evidence>
<dbReference type="InterPro" id="IPR036549">
    <property type="entry name" value="CX6/COA6-like_sf"/>
</dbReference>
<proteinExistence type="inferred from homology"/>
<feature type="region of interest" description="Disordered" evidence="5">
    <location>
        <begin position="1"/>
        <end position="21"/>
    </location>
</feature>
<evidence type="ECO:0000313" key="7">
    <source>
        <dbReference type="Proteomes" id="UP000235392"/>
    </source>
</evidence>
<dbReference type="Proteomes" id="UP000235392">
    <property type="component" value="Unassembled WGS sequence"/>
</dbReference>
<dbReference type="Gene3D" id="1.10.10.140">
    <property type="entry name" value="Cytochrome c oxidase, subunit VIb"/>
    <property type="match status" value="1"/>
</dbReference>
<feature type="region of interest" description="Disordered" evidence="5">
    <location>
        <begin position="37"/>
        <end position="58"/>
    </location>
</feature>
<name>A0A2N5UJC8_9BASI</name>
<dbReference type="PANTHER" id="PTHR47677">
    <property type="entry name" value="CYTOCHROME C OXIDASE ASSEMBLY FACTOR 6"/>
    <property type="match status" value="1"/>
</dbReference>
<keyword evidence="4" id="KW-1015">Disulfide bond</keyword>
<dbReference type="GO" id="GO:0005739">
    <property type="term" value="C:mitochondrion"/>
    <property type="evidence" value="ECO:0007669"/>
    <property type="project" value="UniProtKB-SubCell"/>
</dbReference>
<evidence type="ECO:0000256" key="2">
    <source>
        <dbReference type="ARBA" id="ARBA00006425"/>
    </source>
</evidence>
<evidence type="ECO:0000256" key="3">
    <source>
        <dbReference type="ARBA" id="ARBA00023128"/>
    </source>
</evidence>
<dbReference type="AlphaFoldDB" id="A0A2N5UJC8"/>
<organism evidence="6 7">
    <name type="scientific">Puccinia coronata f. sp. avenae</name>
    <dbReference type="NCBI Taxonomy" id="200324"/>
    <lineage>
        <taxon>Eukaryota</taxon>
        <taxon>Fungi</taxon>
        <taxon>Dikarya</taxon>
        <taxon>Basidiomycota</taxon>
        <taxon>Pucciniomycotina</taxon>
        <taxon>Pucciniomycetes</taxon>
        <taxon>Pucciniales</taxon>
        <taxon>Pucciniaceae</taxon>
        <taxon>Puccinia</taxon>
    </lineage>
</organism>
<dbReference type="EMBL" id="PGCI01000136">
    <property type="protein sequence ID" value="PLW37860.1"/>
    <property type="molecule type" value="Genomic_DNA"/>
</dbReference>